<evidence type="ECO:0000313" key="4">
    <source>
        <dbReference type="Proteomes" id="UP000535937"/>
    </source>
</evidence>
<gene>
    <name evidence="3" type="ORF">FHS09_000303</name>
</gene>
<dbReference type="InterPro" id="IPR007111">
    <property type="entry name" value="NACHT_NTPase"/>
</dbReference>
<sequence length="593" mass="67963">MDEGKFVADFIAKNIENIWNIANSTYGKLNEEIKLKLKTAYSEYLKKTEQKYSKSKSFFIRDRSVDLYSYYIPVGLASNGDRVKLDTPSFSDCLNQSHHFVISGLGGSGKSVLMRHLFLDCIKQNSYVPVLIELRDINAEGIALPKLIDSILDTYGFKLSGEFIERAKKEGHFSFFLDGFDEVDHTQRKQLIKDITAIIRKYNKCPVFISTRPEDTFNGIDELLILNTMPLDKAKAIALVEKLPFDESTKSKFVENLKSGLFEQHSSFLSNPLLLSIMLLTYGENAEIPSKLSIFYNQAYEALFQRHDANKGGYKRNRLTSLDIQDFSRIFSLFSLQTYEKRIFKMPRTDCLKYIEKSKELLKIEFNAEDYLNDLLSAACLLIEDGLEISYSHRSFQEYFVALHILASPPELQEKLVNRYWKNSLSDNVVNLLIEMNSELVERVLIVPKLTDLFEKIGVKNSVGITHTAKYIKIAYDKINIENNSISASWSGFNSNISQLVGFAISLSGIINKIDIKKHKEFIERITSKYGENGEKIEYETKTLTYRSPLLKELFESDSFLSGRYLSSAYQGYKILKNKHSNHTKSIEDLLGI</sequence>
<dbReference type="Proteomes" id="UP000535937">
    <property type="component" value="Unassembled WGS sequence"/>
</dbReference>
<feature type="domain" description="Short NACHT-associated C-terminal" evidence="2">
    <location>
        <begin position="436"/>
        <end position="591"/>
    </location>
</feature>
<comment type="caution">
    <text evidence="3">The sequence shown here is derived from an EMBL/GenBank/DDBJ whole genome shotgun (WGS) entry which is preliminary data.</text>
</comment>
<evidence type="ECO:0000259" key="2">
    <source>
        <dbReference type="Pfam" id="PF22718"/>
    </source>
</evidence>
<dbReference type="PANTHER" id="PTHR46844">
    <property type="entry name" value="SLR5058 PROTEIN"/>
    <property type="match status" value="1"/>
</dbReference>
<protein>
    <submittedName>
        <fullName evidence="3">Putative NACHT family NTPase</fullName>
    </submittedName>
</protein>
<name>A0A7W4Z7H1_9GAMM</name>
<evidence type="ECO:0000259" key="1">
    <source>
        <dbReference type="Pfam" id="PF05729"/>
    </source>
</evidence>
<dbReference type="EMBL" id="JACHWZ010000001">
    <property type="protein sequence ID" value="MBB3059502.1"/>
    <property type="molecule type" value="Genomic_DNA"/>
</dbReference>
<dbReference type="AlphaFoldDB" id="A0A7W4Z7H1"/>
<reference evidence="3 4" key="1">
    <citation type="submission" date="2020-08" db="EMBL/GenBank/DDBJ databases">
        <title>Genomic Encyclopedia of Type Strains, Phase III (KMG-III): the genomes of soil and plant-associated and newly described type strains.</title>
        <authorList>
            <person name="Whitman W."/>
        </authorList>
    </citation>
    <scope>NUCLEOTIDE SEQUENCE [LARGE SCALE GENOMIC DNA]</scope>
    <source>
        <strain evidence="3 4">CECT 8799</strain>
    </source>
</reference>
<organism evidence="3 4">
    <name type="scientific">Microbulbifer rhizosphaerae</name>
    <dbReference type="NCBI Taxonomy" id="1562603"/>
    <lineage>
        <taxon>Bacteria</taxon>
        <taxon>Pseudomonadati</taxon>
        <taxon>Pseudomonadota</taxon>
        <taxon>Gammaproteobacteria</taxon>
        <taxon>Cellvibrionales</taxon>
        <taxon>Microbulbiferaceae</taxon>
        <taxon>Microbulbifer</taxon>
    </lineage>
</organism>
<dbReference type="PANTHER" id="PTHR46844:SF1">
    <property type="entry name" value="SLR5058 PROTEIN"/>
    <property type="match status" value="1"/>
</dbReference>
<dbReference type="Gene3D" id="3.40.50.300">
    <property type="entry name" value="P-loop containing nucleotide triphosphate hydrolases"/>
    <property type="match status" value="1"/>
</dbReference>
<keyword evidence="4" id="KW-1185">Reference proteome</keyword>
<dbReference type="Pfam" id="PF22718">
    <property type="entry name" value="SNaCT13"/>
    <property type="match status" value="1"/>
</dbReference>
<dbReference type="SUPFAM" id="SSF52540">
    <property type="entry name" value="P-loop containing nucleoside triphosphate hydrolases"/>
    <property type="match status" value="1"/>
</dbReference>
<dbReference type="RefSeq" id="WP_183455939.1">
    <property type="nucleotide sequence ID" value="NZ_JACHWZ010000001.1"/>
</dbReference>
<dbReference type="InterPro" id="IPR055037">
    <property type="entry name" value="SNaCT13"/>
</dbReference>
<evidence type="ECO:0000313" key="3">
    <source>
        <dbReference type="EMBL" id="MBB3059502.1"/>
    </source>
</evidence>
<proteinExistence type="predicted"/>
<accession>A0A7W4Z7H1</accession>
<dbReference type="Pfam" id="PF05729">
    <property type="entry name" value="NACHT"/>
    <property type="match status" value="1"/>
</dbReference>
<feature type="domain" description="NACHT" evidence="1">
    <location>
        <begin position="100"/>
        <end position="220"/>
    </location>
</feature>
<dbReference type="InterPro" id="IPR027417">
    <property type="entry name" value="P-loop_NTPase"/>
</dbReference>